<comment type="caution">
    <text evidence="1">The sequence shown here is derived from an EMBL/GenBank/DDBJ whole genome shotgun (WGS) entry which is preliminary data.</text>
</comment>
<organism evidence="1 2">
    <name type="scientific">Novosphingobium sediminis</name>
    <dbReference type="NCBI Taxonomy" id="707214"/>
    <lineage>
        <taxon>Bacteria</taxon>
        <taxon>Pseudomonadati</taxon>
        <taxon>Pseudomonadota</taxon>
        <taxon>Alphaproteobacteria</taxon>
        <taxon>Sphingomonadales</taxon>
        <taxon>Sphingomonadaceae</taxon>
        <taxon>Novosphingobium</taxon>
    </lineage>
</organism>
<dbReference type="Proteomes" id="UP000321464">
    <property type="component" value="Unassembled WGS sequence"/>
</dbReference>
<evidence type="ECO:0000313" key="2">
    <source>
        <dbReference type="Proteomes" id="UP000321464"/>
    </source>
</evidence>
<accession>A0A512AFM4</accession>
<dbReference type="Pfam" id="PF09694">
    <property type="entry name" value="Gcw_chp"/>
    <property type="match status" value="1"/>
</dbReference>
<protein>
    <recommendedName>
        <fullName evidence="3">Porin domain-containing protein</fullName>
    </recommendedName>
</protein>
<sequence>MDGGIEAASDDIRAGISWSGGRASASADARFDLTVFDASLRVAALRGAPRHAGADVLADVAVGRDWSLGAVTLRTEAIGHIFGGASRHMDFGELALGARYGLGPVRLAATAWYAPRQSTIGGDNLHLRLAADAGLPGLPITLLASAGYTTGSGDDARTARLRPGGDYADWKIGAEYSRYPLSIGVDYVGTDIALARLKASPFADPSGIGDRLVARVRFSF</sequence>
<dbReference type="InterPro" id="IPR010239">
    <property type="entry name" value="CHP02001"/>
</dbReference>
<evidence type="ECO:0000313" key="1">
    <source>
        <dbReference type="EMBL" id="GEN98507.1"/>
    </source>
</evidence>
<dbReference type="EMBL" id="BJYR01000002">
    <property type="protein sequence ID" value="GEN98507.1"/>
    <property type="molecule type" value="Genomic_DNA"/>
</dbReference>
<proteinExistence type="predicted"/>
<dbReference type="AlphaFoldDB" id="A0A512AFM4"/>
<keyword evidence="2" id="KW-1185">Reference proteome</keyword>
<gene>
    <name evidence="1" type="ORF">NSE01_03400</name>
</gene>
<name>A0A512AFM4_9SPHN</name>
<evidence type="ECO:0008006" key="3">
    <source>
        <dbReference type="Google" id="ProtNLM"/>
    </source>
</evidence>
<reference evidence="1 2" key="1">
    <citation type="submission" date="2019-07" db="EMBL/GenBank/DDBJ databases">
        <title>Whole genome shotgun sequence of Novosphingobium sediminis NBRC 106119.</title>
        <authorList>
            <person name="Hosoyama A."/>
            <person name="Uohara A."/>
            <person name="Ohji S."/>
            <person name="Ichikawa N."/>
        </authorList>
    </citation>
    <scope>NUCLEOTIDE SEQUENCE [LARGE SCALE GENOMIC DNA]</scope>
    <source>
        <strain evidence="1 2">NBRC 106119</strain>
    </source>
</reference>